<name>A0ABQ1V6G7_9BACT</name>
<dbReference type="Proteomes" id="UP000647339">
    <property type="component" value="Unassembled WGS sequence"/>
</dbReference>
<evidence type="ECO:0000313" key="2">
    <source>
        <dbReference type="Proteomes" id="UP000647339"/>
    </source>
</evidence>
<proteinExistence type="predicted"/>
<organism evidence="1 2">
    <name type="scientific">Echinicola rosea</name>
    <dbReference type="NCBI Taxonomy" id="1807691"/>
    <lineage>
        <taxon>Bacteria</taxon>
        <taxon>Pseudomonadati</taxon>
        <taxon>Bacteroidota</taxon>
        <taxon>Cytophagia</taxon>
        <taxon>Cytophagales</taxon>
        <taxon>Cyclobacteriaceae</taxon>
        <taxon>Echinicola</taxon>
    </lineage>
</organism>
<reference evidence="2" key="1">
    <citation type="journal article" date="2019" name="Int. J. Syst. Evol. Microbiol.">
        <title>The Global Catalogue of Microorganisms (GCM) 10K type strain sequencing project: providing services to taxonomists for standard genome sequencing and annotation.</title>
        <authorList>
            <consortium name="The Broad Institute Genomics Platform"/>
            <consortium name="The Broad Institute Genome Sequencing Center for Infectious Disease"/>
            <person name="Wu L."/>
            <person name="Ma J."/>
        </authorList>
    </citation>
    <scope>NUCLEOTIDE SEQUENCE [LARGE SCALE GENOMIC DNA]</scope>
    <source>
        <strain evidence="2">CGMCC 1.15407</strain>
    </source>
</reference>
<gene>
    <name evidence="1" type="ORF">GCM10011339_30430</name>
</gene>
<comment type="caution">
    <text evidence="1">The sequence shown here is derived from an EMBL/GenBank/DDBJ whole genome shotgun (WGS) entry which is preliminary data.</text>
</comment>
<keyword evidence="2" id="KW-1185">Reference proteome</keyword>
<accession>A0ABQ1V6G7</accession>
<sequence>MTPEDLNSGEYVYILARTRISDDLEETKRAQKSMVIDAKSAVPYEGKGYKPEEVEAYRNKLIKDVTEDHLEIVGAIRIWRKTIRCGQGKLPSLRRDGLGRLTSKIRPIHCFDKRPRRWREKPNAYFSQTRFGL</sequence>
<protein>
    <submittedName>
        <fullName evidence="1">Uncharacterized protein</fullName>
    </submittedName>
</protein>
<evidence type="ECO:0000313" key="1">
    <source>
        <dbReference type="EMBL" id="GGF39822.1"/>
    </source>
</evidence>
<dbReference type="EMBL" id="BMIU01000016">
    <property type="protein sequence ID" value="GGF39822.1"/>
    <property type="molecule type" value="Genomic_DNA"/>
</dbReference>